<keyword evidence="1" id="KW-0472">Membrane</keyword>
<sequence>MKYCSTCGQAHAPHAQYCEVDGTSLDKQARPIRFEQAAHFCVGCGTQMDGRASYCPNCGHSRLIAATSEGSLVDRLPGMDDIRKKWKSQDWNVNLPLKERGRAFISRFDFSFGNPSLAIGSIAAIICFAAIVVLLFVMLGLLSDNPALEGIKTVQQNMGDDFSTFGMFFFLAFVALAGLNLTSSEDLKSRFLTEVVGNDAEQFSDIQKAIDQLDFHIFSGHFLLSLPGLLLLIGSAWLLERGGVIGVKTTSWNERIERAVVFALTLSLITLVVGLFATDFGIFDLHLVIGMLRIFLLALAGVLLFQFIGQTDLRSSWQVGRIAATTLMSVYLFGVLLTSFGQLYYLNELDEMDEVEFGESASLVLLSGASPLYAMSQAGQVDFKMTVLTEDFRLGAALYGEDRLNDLQRPVEEAGEASNLSRIQGIIGNQIENGEDPTLDPKVTRFDETVDVGLLTRFAQIANASTPFEEEQLLSSSVAPYGLIALVLMFIIHIGIGFRWIRTLPNVAIYAGVFMIGGLILAYFTQTRFELQWDNDVLAGVVVSTLTWWNAFMLFLFPFLGGLVGYGLNRFKDTKG</sequence>
<dbReference type="EMBL" id="CP075897">
    <property type="protein sequence ID" value="QWB29720.1"/>
    <property type="molecule type" value="Genomic_DNA"/>
</dbReference>
<feature type="transmembrane region" description="Helical" evidence="1">
    <location>
        <begin position="537"/>
        <end position="560"/>
    </location>
</feature>
<accession>A0ABX8G805</accession>
<feature type="transmembrane region" description="Helical" evidence="1">
    <location>
        <begin position="285"/>
        <end position="308"/>
    </location>
</feature>
<feature type="transmembrane region" description="Helical" evidence="1">
    <location>
        <begin position="478"/>
        <end position="501"/>
    </location>
</feature>
<gene>
    <name evidence="2" type="ORF">KKI46_14165</name>
</gene>
<organism evidence="2 3">
    <name type="scientific">Exiguobacterium acetylicum</name>
    <name type="common">Brevibacterium acetylicum</name>
    <dbReference type="NCBI Taxonomy" id="41170"/>
    <lineage>
        <taxon>Bacteria</taxon>
        <taxon>Bacillati</taxon>
        <taxon>Bacillota</taxon>
        <taxon>Bacilli</taxon>
        <taxon>Bacillales</taxon>
        <taxon>Bacillales Family XII. Incertae Sedis</taxon>
        <taxon>Exiguobacterium</taxon>
    </lineage>
</organism>
<name>A0ABX8G805_EXIAC</name>
<evidence type="ECO:0000256" key="1">
    <source>
        <dbReference type="SAM" id="Phobius"/>
    </source>
</evidence>
<dbReference type="GeneID" id="88812838"/>
<protein>
    <submittedName>
        <fullName evidence="2">Zinc ribbon domain-containing protein</fullName>
    </submittedName>
</protein>
<reference evidence="2 3" key="1">
    <citation type="submission" date="2021-05" db="EMBL/GenBank/DDBJ databases">
        <title>Biocontrol using Exiguobacterium acetylicum SI17 against litchi downy blight caused by Peronophythora litchii.</title>
        <authorList>
            <person name="Zheng L."/>
        </authorList>
    </citation>
    <scope>NUCLEOTIDE SEQUENCE [LARGE SCALE GENOMIC DNA]</scope>
    <source>
        <strain evidence="2 3">SI17</strain>
    </source>
</reference>
<keyword evidence="1" id="KW-0812">Transmembrane</keyword>
<feature type="transmembrane region" description="Helical" evidence="1">
    <location>
        <begin position="328"/>
        <end position="346"/>
    </location>
</feature>
<dbReference type="Proteomes" id="UP000679498">
    <property type="component" value="Chromosome"/>
</dbReference>
<feature type="transmembrane region" description="Helical" evidence="1">
    <location>
        <begin position="162"/>
        <end position="181"/>
    </location>
</feature>
<keyword evidence="3" id="KW-1185">Reference proteome</keyword>
<dbReference type="RefSeq" id="WP_029342664.1">
    <property type="nucleotide sequence ID" value="NZ_CP075897.1"/>
</dbReference>
<evidence type="ECO:0000313" key="3">
    <source>
        <dbReference type="Proteomes" id="UP000679498"/>
    </source>
</evidence>
<feature type="transmembrane region" description="Helical" evidence="1">
    <location>
        <begin position="507"/>
        <end position="525"/>
    </location>
</feature>
<keyword evidence="1" id="KW-1133">Transmembrane helix</keyword>
<evidence type="ECO:0000313" key="2">
    <source>
        <dbReference type="EMBL" id="QWB29720.1"/>
    </source>
</evidence>
<feature type="transmembrane region" description="Helical" evidence="1">
    <location>
        <begin position="117"/>
        <end position="142"/>
    </location>
</feature>
<feature type="transmembrane region" description="Helical" evidence="1">
    <location>
        <begin position="259"/>
        <end position="278"/>
    </location>
</feature>
<proteinExistence type="predicted"/>
<feature type="transmembrane region" description="Helical" evidence="1">
    <location>
        <begin position="217"/>
        <end position="239"/>
    </location>
</feature>